<dbReference type="EMBL" id="WTYP01000001">
    <property type="protein sequence ID" value="MXP47382.1"/>
    <property type="molecule type" value="Genomic_DNA"/>
</dbReference>
<comment type="caution">
    <text evidence="2">The sequence shown here is derived from an EMBL/GenBank/DDBJ whole genome shotgun (WGS) entry which is preliminary data.</text>
</comment>
<dbReference type="AlphaFoldDB" id="A0A6I4V616"/>
<proteinExistence type="predicted"/>
<organism evidence="2 3">
    <name type="scientific">Pontixanthobacter luteolus</name>
    <dbReference type="NCBI Taxonomy" id="295089"/>
    <lineage>
        <taxon>Bacteria</taxon>
        <taxon>Pseudomonadati</taxon>
        <taxon>Pseudomonadota</taxon>
        <taxon>Alphaproteobacteria</taxon>
        <taxon>Sphingomonadales</taxon>
        <taxon>Erythrobacteraceae</taxon>
        <taxon>Pontixanthobacter</taxon>
    </lineage>
</organism>
<keyword evidence="1" id="KW-0812">Transmembrane</keyword>
<dbReference type="RefSeq" id="WP_160730508.1">
    <property type="nucleotide sequence ID" value="NZ_CANLWR010000001.1"/>
</dbReference>
<feature type="transmembrane region" description="Helical" evidence="1">
    <location>
        <begin position="113"/>
        <end position="135"/>
    </location>
</feature>
<keyword evidence="1" id="KW-0472">Membrane</keyword>
<evidence type="ECO:0008006" key="4">
    <source>
        <dbReference type="Google" id="ProtNLM"/>
    </source>
</evidence>
<evidence type="ECO:0000313" key="3">
    <source>
        <dbReference type="Proteomes" id="UP000471435"/>
    </source>
</evidence>
<accession>A0A6I4V616</accession>
<keyword evidence="1" id="KW-1133">Transmembrane helix</keyword>
<evidence type="ECO:0000313" key="2">
    <source>
        <dbReference type="EMBL" id="MXP47382.1"/>
    </source>
</evidence>
<gene>
    <name evidence="2" type="ORF">GRI43_08255</name>
</gene>
<feature type="transmembrane region" description="Helical" evidence="1">
    <location>
        <begin position="230"/>
        <end position="255"/>
    </location>
</feature>
<keyword evidence="3" id="KW-1185">Reference proteome</keyword>
<feature type="transmembrane region" description="Helical" evidence="1">
    <location>
        <begin position="141"/>
        <end position="160"/>
    </location>
</feature>
<dbReference type="OrthoDB" id="7391073at2"/>
<sequence>MKFDMGRAWNDALAMLGANKDVIGILAAVFFFLPALIVSIIAPTTEIEAAAAANPDAAQAAFSAYFAENWALFLAYMIATFVGTLAIMALIGKPHRPTVGEAISAAMKALIPYIIASLILGLFAGLLIVLAGAIGGVTGSTLIAALLIFVAIMVLMFVTFRMILLGPVMMVEGIMNPVAALTRSWNLVKGNTRRVVLFILMLGVALVVVSLVLGLIFGLIAAVFSGTAGLWIEAILGGIMGAVMTVIMLTVYVAIYKQLAGDVSPQDIEAFE</sequence>
<feature type="transmembrane region" description="Helical" evidence="1">
    <location>
        <begin position="195"/>
        <end position="224"/>
    </location>
</feature>
<protein>
    <recommendedName>
        <fullName evidence="4">Glycerophosphoryl diester phosphodiesterase membrane domain-containing protein</fullName>
    </recommendedName>
</protein>
<evidence type="ECO:0000256" key="1">
    <source>
        <dbReference type="SAM" id="Phobius"/>
    </source>
</evidence>
<feature type="transmembrane region" description="Helical" evidence="1">
    <location>
        <begin position="70"/>
        <end position="92"/>
    </location>
</feature>
<dbReference type="Proteomes" id="UP000471435">
    <property type="component" value="Unassembled WGS sequence"/>
</dbReference>
<name>A0A6I4V616_9SPHN</name>
<reference evidence="2 3" key="1">
    <citation type="submission" date="2019-12" db="EMBL/GenBank/DDBJ databases">
        <title>Genomic-based taxomic classification of the family Erythrobacteraceae.</title>
        <authorList>
            <person name="Xu L."/>
        </authorList>
    </citation>
    <scope>NUCLEOTIDE SEQUENCE [LARGE SCALE GENOMIC DNA]</scope>
    <source>
        <strain evidence="2 3">SW-109</strain>
    </source>
</reference>
<feature type="transmembrane region" description="Helical" evidence="1">
    <location>
        <begin position="21"/>
        <end position="42"/>
    </location>
</feature>